<reference evidence="2" key="1">
    <citation type="submission" date="2022-08" db="EMBL/GenBank/DDBJ databases">
        <title>Corynebacterium sp. nov., isolated from clinical breast specimens.</title>
        <authorList>
            <person name="Zhang T."/>
        </authorList>
    </citation>
    <scope>NUCLEOTIDE SEQUENCE</scope>
    <source>
        <strain evidence="2">CCUG 57942</strain>
    </source>
</reference>
<proteinExistence type="predicted"/>
<evidence type="ECO:0000256" key="1">
    <source>
        <dbReference type="SAM" id="MobiDB-lite"/>
    </source>
</evidence>
<protein>
    <submittedName>
        <fullName evidence="2">Uncharacterized protein</fullName>
    </submittedName>
</protein>
<gene>
    <name evidence="2" type="ORF">NUW87_04560</name>
</gene>
<dbReference type="RefSeq" id="WP_269027434.1">
    <property type="nucleotide sequence ID" value="NZ_BAABDP010000020.1"/>
</dbReference>
<name>A0A9Q4NRU3_9CORY</name>
<comment type="caution">
    <text evidence="2">The sequence shown here is derived from an EMBL/GenBank/DDBJ whole genome shotgun (WGS) entry which is preliminary data.</text>
</comment>
<sequence length="103" mass="12032">MLPVELEINRHRTVAVCSYSLYIGRRFKSRKLFSIVTHDNIAEFYTAHDGEFLFSVPLPSRLTHRPTGGQININLVEGMKHRQPPKLRPDLYKPRPKKHKPDQ</sequence>
<evidence type="ECO:0000313" key="2">
    <source>
        <dbReference type="EMBL" id="MCZ2220645.1"/>
    </source>
</evidence>
<accession>A0A9Q4NRU3</accession>
<dbReference type="EMBL" id="JANRML010000004">
    <property type="protein sequence ID" value="MCZ2220645.1"/>
    <property type="molecule type" value="Genomic_DNA"/>
</dbReference>
<dbReference type="AlphaFoldDB" id="A0A9Q4NRU3"/>
<feature type="compositionally biased region" description="Basic residues" evidence="1">
    <location>
        <begin position="94"/>
        <end position="103"/>
    </location>
</feature>
<evidence type="ECO:0000313" key="3">
    <source>
        <dbReference type="Proteomes" id="UP001071110"/>
    </source>
</evidence>
<keyword evidence="3" id="KW-1185">Reference proteome</keyword>
<organism evidence="2 3">
    <name type="scientific">Corynebacterium pilbarense</name>
    <dbReference type="NCBI Taxonomy" id="1288393"/>
    <lineage>
        <taxon>Bacteria</taxon>
        <taxon>Bacillati</taxon>
        <taxon>Actinomycetota</taxon>
        <taxon>Actinomycetes</taxon>
        <taxon>Mycobacteriales</taxon>
        <taxon>Corynebacteriaceae</taxon>
        <taxon>Corynebacterium</taxon>
    </lineage>
</organism>
<dbReference type="Proteomes" id="UP001071110">
    <property type="component" value="Unassembled WGS sequence"/>
</dbReference>
<feature type="region of interest" description="Disordered" evidence="1">
    <location>
        <begin position="77"/>
        <end position="103"/>
    </location>
</feature>